<feature type="compositionally biased region" description="Basic and acidic residues" evidence="5">
    <location>
        <begin position="626"/>
        <end position="678"/>
    </location>
</feature>
<gene>
    <name evidence="8" type="primary">LOC106078150</name>
</gene>
<dbReference type="PROSITE" id="PS50280">
    <property type="entry name" value="SET"/>
    <property type="match status" value="1"/>
</dbReference>
<feature type="region of interest" description="Disordered" evidence="5">
    <location>
        <begin position="599"/>
        <end position="727"/>
    </location>
</feature>
<feature type="compositionally biased region" description="Basic residues" evidence="5">
    <location>
        <begin position="856"/>
        <end position="871"/>
    </location>
</feature>
<feature type="compositionally biased region" description="Low complexity" evidence="5">
    <location>
        <begin position="1854"/>
        <end position="1872"/>
    </location>
</feature>
<evidence type="ECO:0000256" key="2">
    <source>
        <dbReference type="ARBA" id="ARBA00022771"/>
    </source>
</evidence>
<feature type="compositionally biased region" description="Polar residues" evidence="5">
    <location>
        <begin position="519"/>
        <end position="544"/>
    </location>
</feature>
<feature type="compositionally biased region" description="Polar residues" evidence="5">
    <location>
        <begin position="1769"/>
        <end position="1784"/>
    </location>
</feature>
<dbReference type="SUPFAM" id="SSF82199">
    <property type="entry name" value="SET domain"/>
    <property type="match status" value="1"/>
</dbReference>
<dbReference type="GO" id="GO:0008270">
    <property type="term" value="F:zinc ion binding"/>
    <property type="evidence" value="ECO:0007669"/>
    <property type="project" value="UniProtKB-KW"/>
</dbReference>
<dbReference type="RefSeq" id="XP_013094364.2">
    <property type="nucleotide sequence ID" value="XM_013238910.2"/>
</dbReference>
<reference evidence="8" key="1">
    <citation type="submission" date="2025-08" db="UniProtKB">
        <authorList>
            <consortium name="RefSeq"/>
        </authorList>
    </citation>
    <scope>IDENTIFICATION</scope>
</reference>
<feature type="compositionally biased region" description="Basic residues" evidence="5">
    <location>
        <begin position="218"/>
        <end position="231"/>
    </location>
</feature>
<protein>
    <submittedName>
        <fullName evidence="8">Uncharacterized protein LOC106078150</fullName>
    </submittedName>
</protein>
<feature type="compositionally biased region" description="Low complexity" evidence="5">
    <location>
        <begin position="825"/>
        <end position="841"/>
    </location>
</feature>
<feature type="region of interest" description="Disordered" evidence="5">
    <location>
        <begin position="1997"/>
        <end position="2044"/>
    </location>
</feature>
<feature type="compositionally biased region" description="Basic and acidic residues" evidence="5">
    <location>
        <begin position="792"/>
        <end position="817"/>
    </location>
</feature>
<dbReference type="Pfam" id="PF20826">
    <property type="entry name" value="PHD_5"/>
    <property type="match status" value="1"/>
</dbReference>
<feature type="region of interest" description="Disordered" evidence="5">
    <location>
        <begin position="1728"/>
        <end position="1753"/>
    </location>
</feature>
<dbReference type="InterPro" id="IPR011011">
    <property type="entry name" value="Znf_FYVE_PHD"/>
</dbReference>
<dbReference type="InterPro" id="IPR046341">
    <property type="entry name" value="SET_dom_sf"/>
</dbReference>
<dbReference type="GO" id="GO:0034967">
    <property type="term" value="C:Set3 complex"/>
    <property type="evidence" value="ECO:0007669"/>
    <property type="project" value="TreeGrafter"/>
</dbReference>
<feature type="compositionally biased region" description="Low complexity" evidence="5">
    <location>
        <begin position="872"/>
        <end position="886"/>
    </location>
</feature>
<keyword evidence="4" id="KW-0156">Chromatin regulator</keyword>
<keyword evidence="1" id="KW-0479">Metal-binding</keyword>
<dbReference type="InterPro" id="IPR013083">
    <property type="entry name" value="Znf_RING/FYVE/PHD"/>
</dbReference>
<feature type="region of interest" description="Disordered" evidence="5">
    <location>
        <begin position="963"/>
        <end position="994"/>
    </location>
</feature>
<dbReference type="SMART" id="SM00317">
    <property type="entry name" value="SET"/>
    <property type="match status" value="1"/>
</dbReference>
<sequence>MSVILRVGAVKSVSGQELHYGSGDEASSSYTDADVLDIPLPEHTYQRPLPPSSTQSLNSFSCFGLPYQDHNYGMPPPPSPPRPISPRPPSPLQVNGIVQMEEEVKTTPLVSVAEEVVEDSVTRCICGYLHDDGYMICCDKCSVWQHIDCMGVDRNNIPESYFCEICQPRTLDAIKAKALQKRKREELAARNVLSDSSATDTDPEEAANALASMGKKLPSTKKKGLKHKRTTKVKDKPPLKLKIGKTLEQKKIKKPGKKEKENIKASKPKKLFKQGQQKIKIGKIKNRPLLTVEQLNADPWNSSQSPWTDSYEHANENQYSAAVKELVSNSNVLDVSSLLPEHVLTHHTCTTVADVKKNRKGLKATQEIPAGQVIIEYKGKVMLRHDYDQEYAFVNSFKKLQPFVLFYSKLDVDICVDARVFGNEARFIRRSCTPNSEVKHLFAQGKVYFVIVSQKEIVVGSEITIAFDYNYQECSFCVECACIKNNCIVSRFWKKVRNAHKSSAKDPTVKRRRRVSGTEVETNSLFEASNTSTIQASPNETLASPNKTLPVKLPLPTSPPPKLSSPIKLSNVSTLLAASALLDEQPDLAKTLKLEVPDLLHQAPPPPAPPPAPHPKSATSSRRGSRISEESIKEEKPEAKLLVPCKDKNSKIKETKTKDKEGKDHHYHHQEIKRERRLSCRRQSQEDPEESLEVRNDLPTLAALAAGNESDDSNAGAECPRKMTREERKLDAIMKAFEKMERREERRKEALARGETGTKKCLDVKPKKEHEGHLGSSTIHSRSGSQESSVELELKSETHVDEPTDVKSLDAGTEAKPESPINIMSSTSMTSCQSSTTTTVTIPEITKAAKEEIHPHKPVRKSGKRKRRRSRVQSTTAVSDVASVSTEDGNSNGSFPSALVSVPSTPVSTSANSSAPVMETDGGIFKFIKTKKHLFEEWSNKQEDESNKQEQEMFVQCLPNPHVNTMDHLQRRNSSSAGCSSKGTESSAGSAKKRWLRQAMHDVPAPIAFHPSLSVNTENGGSSPIHGSSSPNPGTGLVSPGAASPLDFVTPLKKRRLMRESLSVETNGPIPFPSAGVLSENFSSNSIGITTKTNGVKQIFPVHRHSVDDRLLLHKGYPLHNGIRETGAMNDGKISSATNSRFTNGAPHTEHNTLDTRNRLLDQRLESISNSQIDPLPVPVSLPWVNGIAESLSTLTVPFPQQPSQYSLKYRGHFERMEVDSSEVPNKDIVLKPIASSSRIDENGLHLLKPMYKSLEEDDRIDSSASTSHVVLVNSNSVYKTVNSLIDESSEAGCVTAKTIMDVDSPATVRIDLNAHEMEPSSLTDGTTSVNLTDRYFGSCRQDRLSFSTGNECQVNSSEDVVETMPLVTPGHNSDICDNSCTDSVCVQLNGARDFDCQRTLNESHLGREEIETVDSSQHVHRIETNELPTVFEEPSNVMASGAQESIPPTSSSSRHELECISSSGLTSSNVDDSMTVEHSLVCDSLEEIEQHNVETGSISLQCDSNNVNMENNTAQEGEDNSDTEETCDSVGINQASSRLFISTTNETEETEDTAVTESHCLENAPFFTVTLDNNVDSTSSEVVRNIRSSFSNEAKVNECGQMTLAEGGCCDSNYECQPSEPCLSEHVNAGDESSLEGLGVSSSNGVDSLLNNSSWESYRRKHLHADVFTDNAVSTENLECLSRISQSLPPEPVTQDQSDQSLEAQPSSSSFAGHRTASATSCTVASSLVPGSSQAPRSFTTSPPSSSLLSSSPSSSMFSVECALSSTSPGTSAQPVSLTNSDVSSISCSPPISSSGEATPSVKKKVSLLEYRKRLKEKPACATETKTTETSSSSSFLVHNHKMSATLSEYLASSPSTSSSVSPTKSPLMSSNHKKQHMPTLATLPLFVSADEKKGENKKKPKTEKQLSLSERLRLEFGLEDCGEDVNKKVKGEESEVVSSNEAVDDEVPPPPPLPPSAPLNLNVTTSRGFHASSVNESSSYNYHQQSNITSTSLTIQSPGMSHGRERDTSSAFPGLNGTLLPNLPLSYTHQPPPSSTLHSNLQHPLTRATSLSLLTSVTSPSLPQSSTNHTFYDYPPSHRQSQLQSQTVVVSGNIVPEDQPPPPPPLPRPPHHRPSPAASTPSHRQNHVQSSNGKSSKAASSSTHYPENRSRY</sequence>
<feature type="compositionally biased region" description="Low complexity" evidence="5">
    <location>
        <begin position="545"/>
        <end position="555"/>
    </location>
</feature>
<name>A0A9U8EMF2_BIOGL</name>
<feature type="region of interest" description="Disordered" evidence="5">
    <location>
        <begin position="741"/>
        <end position="897"/>
    </location>
</feature>
<evidence type="ECO:0000256" key="4">
    <source>
        <dbReference type="ARBA" id="ARBA00022853"/>
    </source>
</evidence>
<feature type="compositionally biased region" description="Pro residues" evidence="5">
    <location>
        <begin position="1950"/>
        <end position="1959"/>
    </location>
</feature>
<dbReference type="SMART" id="SM00249">
    <property type="entry name" value="PHD"/>
    <property type="match status" value="1"/>
</dbReference>
<evidence type="ECO:0000313" key="7">
    <source>
        <dbReference type="Proteomes" id="UP001165740"/>
    </source>
</evidence>
<feature type="compositionally biased region" description="Basic and acidic residues" evidence="5">
    <location>
        <begin position="741"/>
        <end position="773"/>
    </location>
</feature>
<feature type="compositionally biased region" description="Polar residues" evidence="5">
    <location>
        <begin position="1687"/>
        <end position="1712"/>
    </location>
</feature>
<dbReference type="Pfam" id="PF00856">
    <property type="entry name" value="SET"/>
    <property type="match status" value="1"/>
</dbReference>
<feature type="region of interest" description="Disordered" evidence="5">
    <location>
        <begin position="1687"/>
        <end position="1716"/>
    </location>
</feature>
<dbReference type="SUPFAM" id="SSF57903">
    <property type="entry name" value="FYVE/PHD zinc finger"/>
    <property type="match status" value="1"/>
</dbReference>
<feature type="compositionally biased region" description="Low complexity" evidence="5">
    <location>
        <begin position="1785"/>
        <end position="1796"/>
    </location>
</feature>
<feature type="region of interest" description="Disordered" evidence="5">
    <location>
        <begin position="1010"/>
        <end position="1045"/>
    </location>
</feature>
<dbReference type="InterPro" id="IPR019786">
    <property type="entry name" value="Zinc_finger_PHD-type_CS"/>
</dbReference>
<feature type="region of interest" description="Disordered" evidence="5">
    <location>
        <begin position="1854"/>
        <end position="1880"/>
    </location>
</feature>
<dbReference type="Proteomes" id="UP001165740">
    <property type="component" value="Chromosome 4"/>
</dbReference>
<evidence type="ECO:0000313" key="8">
    <source>
        <dbReference type="RefSeq" id="XP_013094364.2"/>
    </source>
</evidence>
<feature type="region of interest" description="Disordered" evidence="5">
    <location>
        <begin position="503"/>
        <end position="566"/>
    </location>
</feature>
<dbReference type="InterPro" id="IPR001965">
    <property type="entry name" value="Znf_PHD"/>
</dbReference>
<accession>A0A9U8EMF2</accession>
<proteinExistence type="predicted"/>
<dbReference type="CDD" id="cd10529">
    <property type="entry name" value="SET_SETD5-like"/>
    <property type="match status" value="1"/>
</dbReference>
<evidence type="ECO:0000256" key="1">
    <source>
        <dbReference type="ARBA" id="ARBA00022723"/>
    </source>
</evidence>
<organism evidence="7 8">
    <name type="scientific">Biomphalaria glabrata</name>
    <name type="common">Bloodfluke planorb</name>
    <name type="synonym">Freshwater snail</name>
    <dbReference type="NCBI Taxonomy" id="6526"/>
    <lineage>
        <taxon>Eukaryota</taxon>
        <taxon>Metazoa</taxon>
        <taxon>Spiralia</taxon>
        <taxon>Lophotrochozoa</taxon>
        <taxon>Mollusca</taxon>
        <taxon>Gastropoda</taxon>
        <taxon>Heterobranchia</taxon>
        <taxon>Euthyneura</taxon>
        <taxon>Panpulmonata</taxon>
        <taxon>Hygrophila</taxon>
        <taxon>Lymnaeoidea</taxon>
        <taxon>Planorbidae</taxon>
        <taxon>Biomphalaria</taxon>
    </lineage>
</organism>
<dbReference type="OrthoDB" id="1928087at2759"/>
<dbReference type="GO" id="GO:0006355">
    <property type="term" value="P:regulation of DNA-templated transcription"/>
    <property type="evidence" value="ECO:0007669"/>
    <property type="project" value="TreeGrafter"/>
</dbReference>
<dbReference type="PANTHER" id="PTHR46462:SF3">
    <property type="entry name" value="UPSET, ISOFORM A"/>
    <property type="match status" value="1"/>
</dbReference>
<keyword evidence="7" id="KW-1185">Reference proteome</keyword>
<feature type="compositionally biased region" description="Pro residues" evidence="5">
    <location>
        <begin position="603"/>
        <end position="614"/>
    </location>
</feature>
<dbReference type="KEGG" id="bgt:106078150"/>
<feature type="region of interest" description="Disordered" evidence="5">
    <location>
        <begin position="185"/>
        <end position="232"/>
    </location>
</feature>
<feature type="region of interest" description="Disordered" evidence="5">
    <location>
        <begin position="1931"/>
        <end position="1961"/>
    </location>
</feature>
<feature type="compositionally biased region" description="Polar residues" evidence="5">
    <location>
        <begin position="775"/>
        <end position="789"/>
    </location>
</feature>
<feature type="compositionally biased region" description="Low complexity" evidence="5">
    <location>
        <begin position="1020"/>
        <end position="1034"/>
    </location>
</feature>
<dbReference type="GO" id="GO:0006325">
    <property type="term" value="P:chromatin organization"/>
    <property type="evidence" value="ECO:0007669"/>
    <property type="project" value="UniProtKB-KW"/>
</dbReference>
<dbReference type="Gene3D" id="3.30.40.10">
    <property type="entry name" value="Zinc/RING finger domain, C3HC4 (zinc finger)"/>
    <property type="match status" value="1"/>
</dbReference>
<keyword evidence="3" id="KW-0862">Zinc</keyword>
<dbReference type="FunFam" id="3.30.40.10:FF:000150">
    <property type="entry name" value="Inactive histone-lysine N-methyltransferase 2E"/>
    <property type="match status" value="1"/>
</dbReference>
<dbReference type="GeneID" id="106078150"/>
<dbReference type="OMA" id="HANENQY"/>
<feature type="compositionally biased region" description="Low complexity" evidence="5">
    <location>
        <begin position="2132"/>
        <end position="2144"/>
    </location>
</feature>
<evidence type="ECO:0000259" key="6">
    <source>
        <dbReference type="PROSITE" id="PS50280"/>
    </source>
</evidence>
<feature type="domain" description="SET" evidence="6">
    <location>
        <begin position="348"/>
        <end position="468"/>
    </location>
</feature>
<dbReference type="PROSITE" id="PS01359">
    <property type="entry name" value="ZF_PHD_1"/>
    <property type="match status" value="1"/>
</dbReference>
<dbReference type="GO" id="GO:0070210">
    <property type="term" value="C:Rpd3L-Expanded complex"/>
    <property type="evidence" value="ECO:0007669"/>
    <property type="project" value="TreeGrafter"/>
</dbReference>
<feature type="compositionally biased region" description="Low complexity" evidence="5">
    <location>
        <begin position="2015"/>
        <end position="2027"/>
    </location>
</feature>
<feature type="region of interest" description="Disordered" evidence="5">
    <location>
        <begin position="2058"/>
        <end position="2154"/>
    </location>
</feature>
<feature type="compositionally biased region" description="Polar residues" evidence="5">
    <location>
        <begin position="972"/>
        <end position="989"/>
    </location>
</feature>
<evidence type="ECO:0000256" key="5">
    <source>
        <dbReference type="SAM" id="MobiDB-lite"/>
    </source>
</evidence>
<feature type="compositionally biased region" description="Low complexity" evidence="5">
    <location>
        <begin position="1739"/>
        <end position="1753"/>
    </location>
</feature>
<feature type="compositionally biased region" description="Pro residues" evidence="5">
    <location>
        <begin position="2100"/>
        <end position="2110"/>
    </location>
</feature>
<keyword evidence="2" id="KW-0863">Zinc-finger</keyword>
<feature type="region of interest" description="Disordered" evidence="5">
    <location>
        <begin position="1769"/>
        <end position="1804"/>
    </location>
</feature>
<dbReference type="CDD" id="cd15550">
    <property type="entry name" value="PHD_MLL5"/>
    <property type="match status" value="1"/>
</dbReference>
<dbReference type="Gene3D" id="2.170.270.10">
    <property type="entry name" value="SET domain"/>
    <property type="match status" value="1"/>
</dbReference>
<dbReference type="PANTHER" id="PTHR46462">
    <property type="entry name" value="UPSET, ISOFORM A"/>
    <property type="match status" value="1"/>
</dbReference>
<dbReference type="InterPro" id="IPR001214">
    <property type="entry name" value="SET_dom"/>
</dbReference>
<evidence type="ECO:0000256" key="3">
    <source>
        <dbReference type="ARBA" id="ARBA00022833"/>
    </source>
</evidence>
<feature type="compositionally biased region" description="Low complexity" evidence="5">
    <location>
        <begin position="2058"/>
        <end position="2069"/>
    </location>
</feature>
<feature type="compositionally biased region" description="Low complexity" evidence="5">
    <location>
        <begin position="2082"/>
        <end position="2093"/>
    </location>
</feature>